<evidence type="ECO:0000256" key="10">
    <source>
        <dbReference type="SAM" id="SignalP"/>
    </source>
</evidence>
<reference evidence="12" key="1">
    <citation type="journal article" date="2023" name="Mol. Phylogenet. Evol.">
        <title>Genome-scale phylogeny and comparative genomics of the fungal order Sordariales.</title>
        <authorList>
            <person name="Hensen N."/>
            <person name="Bonometti L."/>
            <person name="Westerberg I."/>
            <person name="Brannstrom I.O."/>
            <person name="Guillou S."/>
            <person name="Cros-Aarteil S."/>
            <person name="Calhoun S."/>
            <person name="Haridas S."/>
            <person name="Kuo A."/>
            <person name="Mondo S."/>
            <person name="Pangilinan J."/>
            <person name="Riley R."/>
            <person name="LaButti K."/>
            <person name="Andreopoulos B."/>
            <person name="Lipzen A."/>
            <person name="Chen C."/>
            <person name="Yan M."/>
            <person name="Daum C."/>
            <person name="Ng V."/>
            <person name="Clum A."/>
            <person name="Steindorff A."/>
            <person name="Ohm R.A."/>
            <person name="Martin F."/>
            <person name="Silar P."/>
            <person name="Natvig D.O."/>
            <person name="Lalanne C."/>
            <person name="Gautier V."/>
            <person name="Ament-Velasquez S.L."/>
            <person name="Kruys A."/>
            <person name="Hutchinson M.I."/>
            <person name="Powell A.J."/>
            <person name="Barry K."/>
            <person name="Miller A.N."/>
            <person name="Grigoriev I.V."/>
            <person name="Debuchy R."/>
            <person name="Gladieux P."/>
            <person name="Hiltunen Thoren M."/>
            <person name="Johannesson H."/>
        </authorList>
    </citation>
    <scope>NUCLEOTIDE SEQUENCE</scope>
    <source>
        <strain evidence="12">PSN243</strain>
    </source>
</reference>
<feature type="signal peptide" evidence="10">
    <location>
        <begin position="1"/>
        <end position="20"/>
    </location>
</feature>
<sequence length="263" mass="28809">MQISTGLLALLALGSRHVLAHDDDDDDMAPLGFMWPTERTWDDDHGMTAPCGSDSRAGLKRTLFPTAGGLLSLDGKQKVYDLQLSVSFSQDPKSNSDFSPILSGIESLNLAHACIPIPAITAAQAGRNATLQLKYIAEWHDDDHSHKRHAGTNETFYSCADITFVEQAQVSLEIPCFNATAEEHEDHEFEHGHDDDDHDDDHDDEHNDGENVKKGGLSGQAIAGIVIGCVAAVAGVALVGFYLWRQDRREKQFVRSMTTDVKL</sequence>
<evidence type="ECO:0000256" key="8">
    <source>
        <dbReference type="SAM" id="MobiDB-lite"/>
    </source>
</evidence>
<keyword evidence="13" id="KW-1185">Reference proteome</keyword>
<evidence type="ECO:0000256" key="7">
    <source>
        <dbReference type="ARBA" id="ARBA00023288"/>
    </source>
</evidence>
<evidence type="ECO:0000256" key="2">
    <source>
        <dbReference type="ARBA" id="ARBA00022475"/>
    </source>
</evidence>
<keyword evidence="2" id="KW-1003">Cell membrane</keyword>
<feature type="compositionally biased region" description="Basic and acidic residues" evidence="8">
    <location>
        <begin position="204"/>
        <end position="213"/>
    </location>
</feature>
<dbReference type="Pfam" id="PF20238">
    <property type="entry name" value="BIM1-like_dom"/>
    <property type="match status" value="1"/>
</dbReference>
<keyword evidence="9" id="KW-0812">Transmembrane</keyword>
<keyword evidence="7" id="KW-0449">Lipoprotein</keyword>
<proteinExistence type="predicted"/>
<protein>
    <recommendedName>
        <fullName evidence="11">Copper acquisition factor BIM1-like domain-containing protein</fullName>
    </recommendedName>
</protein>
<reference evidence="12" key="2">
    <citation type="submission" date="2023-05" db="EMBL/GenBank/DDBJ databases">
        <authorList>
            <consortium name="Lawrence Berkeley National Laboratory"/>
            <person name="Steindorff A."/>
            <person name="Hensen N."/>
            <person name="Bonometti L."/>
            <person name="Westerberg I."/>
            <person name="Brannstrom I.O."/>
            <person name="Guillou S."/>
            <person name="Cros-Aarteil S."/>
            <person name="Calhoun S."/>
            <person name="Haridas S."/>
            <person name="Kuo A."/>
            <person name="Mondo S."/>
            <person name="Pangilinan J."/>
            <person name="Riley R."/>
            <person name="Labutti K."/>
            <person name="Andreopoulos B."/>
            <person name="Lipzen A."/>
            <person name="Chen C."/>
            <person name="Yanf M."/>
            <person name="Daum C."/>
            <person name="Ng V."/>
            <person name="Clum A."/>
            <person name="Ohm R."/>
            <person name="Martin F."/>
            <person name="Silar P."/>
            <person name="Natvig D."/>
            <person name="Lalanne C."/>
            <person name="Gautier V."/>
            <person name="Ament-Velasquez S.L."/>
            <person name="Kruys A."/>
            <person name="Hutchinson M.I."/>
            <person name="Powell A.J."/>
            <person name="Barry K."/>
            <person name="Miller A.N."/>
            <person name="Grigoriev I.V."/>
            <person name="Debuchy R."/>
            <person name="Gladieux P."/>
            <person name="Thoren M.H."/>
            <person name="Johannesson H."/>
        </authorList>
    </citation>
    <scope>NUCLEOTIDE SEQUENCE</scope>
    <source>
        <strain evidence="12">PSN243</strain>
    </source>
</reference>
<feature type="compositionally biased region" description="Basic and acidic residues" evidence="8">
    <location>
        <begin position="184"/>
        <end position="195"/>
    </location>
</feature>
<gene>
    <name evidence="12" type="ORF">QBC34DRAFT_479807</name>
</gene>
<dbReference type="InterPro" id="IPR046530">
    <property type="entry name" value="BIM1-like_dom"/>
</dbReference>
<feature type="region of interest" description="Disordered" evidence="8">
    <location>
        <begin position="184"/>
        <end position="213"/>
    </location>
</feature>
<feature type="transmembrane region" description="Helical" evidence="9">
    <location>
        <begin position="221"/>
        <end position="244"/>
    </location>
</feature>
<keyword evidence="4 10" id="KW-0732">Signal</keyword>
<dbReference type="GO" id="GO:0098552">
    <property type="term" value="C:side of membrane"/>
    <property type="evidence" value="ECO:0007669"/>
    <property type="project" value="UniProtKB-KW"/>
</dbReference>
<name>A0AAV9G2L3_9PEZI</name>
<keyword evidence="3" id="KW-0336">GPI-anchor</keyword>
<dbReference type="PANTHER" id="PTHR34992:SF5">
    <property type="entry name" value="ANCHORED PROTEIN, PUTATIVE (AFU_ORTHOLOGUE AFUA_6G02800)-RELATED"/>
    <property type="match status" value="1"/>
</dbReference>
<evidence type="ECO:0000256" key="1">
    <source>
        <dbReference type="ARBA" id="ARBA00004609"/>
    </source>
</evidence>
<dbReference type="EMBL" id="MU866009">
    <property type="protein sequence ID" value="KAK4442679.1"/>
    <property type="molecule type" value="Genomic_DNA"/>
</dbReference>
<keyword evidence="6" id="KW-0325">Glycoprotein</keyword>
<evidence type="ECO:0000256" key="6">
    <source>
        <dbReference type="ARBA" id="ARBA00023180"/>
    </source>
</evidence>
<dbReference type="InterPro" id="IPR046936">
    <property type="entry name" value="BIM1-like"/>
</dbReference>
<evidence type="ECO:0000256" key="3">
    <source>
        <dbReference type="ARBA" id="ARBA00022622"/>
    </source>
</evidence>
<evidence type="ECO:0000313" key="12">
    <source>
        <dbReference type="EMBL" id="KAK4442679.1"/>
    </source>
</evidence>
<keyword evidence="5 9" id="KW-0472">Membrane</keyword>
<dbReference type="Proteomes" id="UP001321760">
    <property type="component" value="Unassembled WGS sequence"/>
</dbReference>
<evidence type="ECO:0000256" key="5">
    <source>
        <dbReference type="ARBA" id="ARBA00023136"/>
    </source>
</evidence>
<dbReference type="AlphaFoldDB" id="A0AAV9G2L3"/>
<comment type="caution">
    <text evidence="12">The sequence shown here is derived from an EMBL/GenBank/DDBJ whole genome shotgun (WGS) entry which is preliminary data.</text>
</comment>
<evidence type="ECO:0000259" key="11">
    <source>
        <dbReference type="Pfam" id="PF20238"/>
    </source>
</evidence>
<accession>A0AAV9G2L3</accession>
<evidence type="ECO:0000256" key="4">
    <source>
        <dbReference type="ARBA" id="ARBA00022729"/>
    </source>
</evidence>
<dbReference type="GO" id="GO:0005886">
    <property type="term" value="C:plasma membrane"/>
    <property type="evidence" value="ECO:0007669"/>
    <property type="project" value="UniProtKB-SubCell"/>
</dbReference>
<dbReference type="PANTHER" id="PTHR34992">
    <property type="entry name" value="HYPHAL ANASTAMOSIS-7 PROTEIN"/>
    <property type="match status" value="1"/>
</dbReference>
<keyword evidence="9" id="KW-1133">Transmembrane helix</keyword>
<organism evidence="12 13">
    <name type="scientific">Podospora aff. communis PSN243</name>
    <dbReference type="NCBI Taxonomy" id="3040156"/>
    <lineage>
        <taxon>Eukaryota</taxon>
        <taxon>Fungi</taxon>
        <taxon>Dikarya</taxon>
        <taxon>Ascomycota</taxon>
        <taxon>Pezizomycotina</taxon>
        <taxon>Sordariomycetes</taxon>
        <taxon>Sordariomycetidae</taxon>
        <taxon>Sordariales</taxon>
        <taxon>Podosporaceae</taxon>
        <taxon>Podospora</taxon>
    </lineage>
</organism>
<feature type="domain" description="Copper acquisition factor BIM1-like" evidence="11">
    <location>
        <begin position="28"/>
        <end position="180"/>
    </location>
</feature>
<dbReference type="CDD" id="cd21176">
    <property type="entry name" value="LPMO_auxiliary-like"/>
    <property type="match status" value="1"/>
</dbReference>
<feature type="chain" id="PRO_5043787804" description="Copper acquisition factor BIM1-like domain-containing protein" evidence="10">
    <location>
        <begin position="21"/>
        <end position="263"/>
    </location>
</feature>
<evidence type="ECO:0000256" key="9">
    <source>
        <dbReference type="SAM" id="Phobius"/>
    </source>
</evidence>
<comment type="subcellular location">
    <subcellularLocation>
        <location evidence="1">Cell membrane</location>
        <topology evidence="1">Lipid-anchor</topology>
        <topology evidence="1">GPI-anchor</topology>
    </subcellularLocation>
</comment>
<evidence type="ECO:0000313" key="13">
    <source>
        <dbReference type="Proteomes" id="UP001321760"/>
    </source>
</evidence>